<gene>
    <name evidence="1" type="ORF">GmarT_09560</name>
</gene>
<evidence type="ECO:0000313" key="1">
    <source>
        <dbReference type="EMBL" id="QEG15118.1"/>
    </source>
</evidence>
<reference evidence="1 2" key="1">
    <citation type="submission" date="2019-08" db="EMBL/GenBank/DDBJ databases">
        <title>Deep-cultivation of Planctomycetes and their phenomic and genomic characterization uncovers novel biology.</title>
        <authorList>
            <person name="Wiegand S."/>
            <person name="Jogler M."/>
            <person name="Boedeker C."/>
            <person name="Pinto D."/>
            <person name="Vollmers J."/>
            <person name="Rivas-Marin E."/>
            <person name="Kohn T."/>
            <person name="Peeters S.H."/>
            <person name="Heuer A."/>
            <person name="Rast P."/>
            <person name="Oberbeckmann S."/>
            <person name="Bunk B."/>
            <person name="Jeske O."/>
            <person name="Meyerdierks A."/>
            <person name="Storesund J.E."/>
            <person name="Kallscheuer N."/>
            <person name="Luecker S."/>
            <person name="Lage O.M."/>
            <person name="Pohl T."/>
            <person name="Merkel B.J."/>
            <person name="Hornburger P."/>
            <person name="Mueller R.-W."/>
            <person name="Bruemmer F."/>
            <person name="Labrenz M."/>
            <person name="Spormann A.M."/>
            <person name="Op den Camp H."/>
            <person name="Overmann J."/>
            <person name="Amann R."/>
            <person name="Jetten M.S.M."/>
            <person name="Mascher T."/>
            <person name="Medema M.H."/>
            <person name="Devos D.P."/>
            <person name="Kaster A.-K."/>
            <person name="Ovreas L."/>
            <person name="Rohde M."/>
            <person name="Galperin M.Y."/>
            <person name="Jogler C."/>
        </authorList>
    </citation>
    <scope>NUCLEOTIDE SEQUENCE [LARGE SCALE GENOMIC DNA]</scope>
    <source>
        <strain evidence="1 2">DSM 8797</strain>
    </source>
</reference>
<dbReference type="EMBL" id="CP042910">
    <property type="protein sequence ID" value="QEG15118.1"/>
    <property type="molecule type" value="Genomic_DNA"/>
</dbReference>
<evidence type="ECO:0000313" key="2">
    <source>
        <dbReference type="Proteomes" id="UP000322887"/>
    </source>
</evidence>
<protein>
    <submittedName>
        <fullName evidence="1">Uncharacterized protein</fullName>
    </submittedName>
</protein>
<proteinExistence type="predicted"/>
<dbReference type="RefSeq" id="WP_149302453.1">
    <property type="nucleotide sequence ID" value="NZ_CP042910.1"/>
</dbReference>
<dbReference type="Proteomes" id="UP000322887">
    <property type="component" value="Chromosome"/>
</dbReference>
<organism evidence="1 2">
    <name type="scientific">Gimesia maris</name>
    <dbReference type="NCBI Taxonomy" id="122"/>
    <lineage>
        <taxon>Bacteria</taxon>
        <taxon>Pseudomonadati</taxon>
        <taxon>Planctomycetota</taxon>
        <taxon>Planctomycetia</taxon>
        <taxon>Planctomycetales</taxon>
        <taxon>Planctomycetaceae</taxon>
        <taxon>Gimesia</taxon>
    </lineage>
</organism>
<name>A0ABX5YHQ7_9PLAN</name>
<dbReference type="GeneID" id="98645613"/>
<keyword evidence="2" id="KW-1185">Reference proteome</keyword>
<sequence>MQNPDHLKLLTKSNFILKELQLLLNEPFPYYVNWAACSAFNGAVLSDRKSTLQILFFSVDSKQSDSGSLIAELSDMKVSVFTRSDSVLQLTQEQLTEAVINSESKYQRIISNYDPDLFHQISCIHLRVGANEALDDGVLKCNQFLAYLSSYFNGTVFPEPVFEEDWISPDIDAVTETNLFGNTERELELKLSAPLPDTDYARILNNIFPENEMRCFGSGQTTYNSSNNLLKEWDISYLHMFARQF</sequence>
<accession>A0ABX5YHQ7</accession>